<comment type="caution">
    <text evidence="3">The sequence shown here is derived from an EMBL/GenBank/DDBJ whole genome shotgun (WGS) entry which is preliminary data.</text>
</comment>
<accession>A0ABS1F1F3</accession>
<dbReference type="Pfam" id="PF02738">
    <property type="entry name" value="MoCoBD_1"/>
    <property type="match status" value="1"/>
</dbReference>
<evidence type="ECO:0000313" key="4">
    <source>
        <dbReference type="Proteomes" id="UP000652760"/>
    </source>
</evidence>
<dbReference type="SUPFAM" id="SSF56003">
    <property type="entry name" value="Molybdenum cofactor-binding domain"/>
    <property type="match status" value="1"/>
</dbReference>
<dbReference type="PANTHER" id="PTHR47495">
    <property type="entry name" value="ALDEHYDE DEHYDROGENASE"/>
    <property type="match status" value="1"/>
</dbReference>
<organism evidence="3 4">
    <name type="scientific">Azospirillum endophyticum</name>
    <dbReference type="NCBI Taxonomy" id="2800326"/>
    <lineage>
        <taxon>Bacteria</taxon>
        <taxon>Pseudomonadati</taxon>
        <taxon>Pseudomonadota</taxon>
        <taxon>Alphaproteobacteria</taxon>
        <taxon>Rhodospirillales</taxon>
        <taxon>Azospirillaceae</taxon>
        <taxon>Azospirillum</taxon>
    </lineage>
</organism>
<name>A0ABS1F1F3_9PROT</name>
<feature type="domain" description="Aldehyde oxidase/xanthine dehydrogenase first molybdopterin binding" evidence="2">
    <location>
        <begin position="2"/>
        <end position="111"/>
    </location>
</feature>
<evidence type="ECO:0000256" key="1">
    <source>
        <dbReference type="SAM" id="MobiDB-lite"/>
    </source>
</evidence>
<keyword evidence="4" id="KW-1185">Reference proteome</keyword>
<dbReference type="InterPro" id="IPR052516">
    <property type="entry name" value="N-heterocyclic_Hydroxylase"/>
</dbReference>
<dbReference type="InterPro" id="IPR008274">
    <property type="entry name" value="AldOxase/xan_DH_MoCoBD1"/>
</dbReference>
<evidence type="ECO:0000313" key="3">
    <source>
        <dbReference type="EMBL" id="MBK1837226.1"/>
    </source>
</evidence>
<dbReference type="Proteomes" id="UP000652760">
    <property type="component" value="Unassembled WGS sequence"/>
</dbReference>
<dbReference type="Gene3D" id="3.30.365.10">
    <property type="entry name" value="Aldehyde oxidase/xanthine dehydrogenase, molybdopterin binding domain"/>
    <property type="match status" value="2"/>
</dbReference>
<protein>
    <submittedName>
        <fullName evidence="3">Molybdopterin-dependent oxidoreductase</fullName>
    </submittedName>
</protein>
<dbReference type="PANTHER" id="PTHR47495:SF2">
    <property type="entry name" value="ALDEHYDE DEHYDROGENASE"/>
    <property type="match status" value="1"/>
</dbReference>
<dbReference type="EMBL" id="JAENHM010000025">
    <property type="protein sequence ID" value="MBK1837226.1"/>
    <property type="molecule type" value="Genomic_DNA"/>
</dbReference>
<dbReference type="RefSeq" id="WP_200191993.1">
    <property type="nucleotide sequence ID" value="NZ_JAENHM010000025.1"/>
</dbReference>
<evidence type="ECO:0000259" key="2">
    <source>
        <dbReference type="Pfam" id="PF02738"/>
    </source>
</evidence>
<dbReference type="InterPro" id="IPR037165">
    <property type="entry name" value="AldOxase/xan_DH_Mopterin-bd_sf"/>
</dbReference>
<feature type="region of interest" description="Disordered" evidence="1">
    <location>
        <begin position="141"/>
        <end position="178"/>
    </location>
</feature>
<feature type="compositionally biased region" description="Polar residues" evidence="1">
    <location>
        <begin position="169"/>
        <end position="178"/>
    </location>
</feature>
<gene>
    <name evidence="3" type="ORF">JHL17_07355</name>
</gene>
<sequence length="178" mass="19652">MIEAEYDAPYLVHGQLEPTSSMARFNSDGTLELWAPNQMPELFQSVAAQTAGLPPEKVILHSPILGGFFGRHFLYGAANPFLQAIQLAKATGRPVKVLWSREEEFRMDALRPLSFAPPSVPTGAQTRSRCARWAKGRSAAGSARCSRIPSTARRWRASRRSPTPSPTAEWTTSSSRIR</sequence>
<proteinExistence type="predicted"/>
<reference evidence="4" key="1">
    <citation type="submission" date="2021-01" db="EMBL/GenBank/DDBJ databases">
        <title>Genome public.</title>
        <authorList>
            <person name="Liu C."/>
            <person name="Sun Q."/>
        </authorList>
    </citation>
    <scope>NUCLEOTIDE SEQUENCE [LARGE SCALE GENOMIC DNA]</scope>
    <source>
        <strain evidence="4">YIM B02556</strain>
    </source>
</reference>